<feature type="domain" description="HTH arsR-type" evidence="1">
    <location>
        <begin position="1"/>
        <end position="90"/>
    </location>
</feature>
<dbReference type="InterPro" id="IPR036388">
    <property type="entry name" value="WH-like_DNA-bd_sf"/>
</dbReference>
<keyword evidence="3" id="KW-1185">Reference proteome</keyword>
<dbReference type="InterPro" id="IPR003731">
    <property type="entry name" value="Di-Nase_FeMo-co_biosynth"/>
</dbReference>
<sequence length="251" mass="27577">MNDSINIFKALGEETRVKILLLMSKRSMCAKGIAKHLNITEAAVSQHIKILKESNLITGYKIGYNIIYDLNEESLKRAISFIKSIINSYGINMDLEKDIQVRNSNSLICLHDCKHKKCSHKEIFKEELTMKICFPVKSNEGIDSIPYGHFGTAPLFIICDIESGEVKTVGNGDLGHEHGKCQPIKALSGETVDAVVVGGIGQGAITKLNSMGIKVYRAVEGSVKENLDVYKKGGLVEFPANHTCSHDGCTH</sequence>
<dbReference type="GO" id="GO:0003700">
    <property type="term" value="F:DNA-binding transcription factor activity"/>
    <property type="evidence" value="ECO:0007669"/>
    <property type="project" value="InterPro"/>
</dbReference>
<dbReference type="AlphaFoldDB" id="A0A1I1Q2C5"/>
<dbReference type="SUPFAM" id="SSF53146">
    <property type="entry name" value="Nitrogenase accessory factor-like"/>
    <property type="match status" value="1"/>
</dbReference>
<dbReference type="SMART" id="SM00418">
    <property type="entry name" value="HTH_ARSR"/>
    <property type="match status" value="1"/>
</dbReference>
<dbReference type="CDD" id="cd00090">
    <property type="entry name" value="HTH_ARSR"/>
    <property type="match status" value="1"/>
</dbReference>
<protein>
    <submittedName>
        <fullName evidence="2">ArsR family transcriptional regulator</fullName>
    </submittedName>
</protein>
<dbReference type="OrthoDB" id="9807451at2"/>
<evidence type="ECO:0000313" key="2">
    <source>
        <dbReference type="EMBL" id="SFD12310.1"/>
    </source>
</evidence>
<dbReference type="STRING" id="119641.SAMN05421842_12069"/>
<reference evidence="2 3" key="1">
    <citation type="submission" date="2016-10" db="EMBL/GenBank/DDBJ databases">
        <authorList>
            <person name="de Groot N.N."/>
        </authorList>
    </citation>
    <scope>NUCLEOTIDE SEQUENCE [LARGE SCALE GENOMIC DNA]</scope>
    <source>
        <strain evidence="2 3">DSM 12992</strain>
    </source>
</reference>
<dbReference type="Gene3D" id="3.30.420.130">
    <property type="entry name" value="Dinitrogenase iron-molybdenum cofactor biosynthesis domain"/>
    <property type="match status" value="1"/>
</dbReference>
<dbReference type="RefSeq" id="WP_090092454.1">
    <property type="nucleotide sequence ID" value="NZ_FOMG01000020.1"/>
</dbReference>
<dbReference type="CDD" id="cd00851">
    <property type="entry name" value="MTH1175"/>
    <property type="match status" value="1"/>
</dbReference>
<dbReference type="PRINTS" id="PR00778">
    <property type="entry name" value="HTHARSR"/>
</dbReference>
<dbReference type="PANTHER" id="PTHR42983:SF1">
    <property type="entry name" value="IRON-MOLYBDENUM PROTEIN"/>
    <property type="match status" value="1"/>
</dbReference>
<evidence type="ECO:0000259" key="1">
    <source>
        <dbReference type="PROSITE" id="PS50987"/>
    </source>
</evidence>
<organism evidence="2 3">
    <name type="scientific">Clostridium uliginosum</name>
    <dbReference type="NCBI Taxonomy" id="119641"/>
    <lineage>
        <taxon>Bacteria</taxon>
        <taxon>Bacillati</taxon>
        <taxon>Bacillota</taxon>
        <taxon>Clostridia</taxon>
        <taxon>Eubacteriales</taxon>
        <taxon>Clostridiaceae</taxon>
        <taxon>Clostridium</taxon>
    </lineage>
</organism>
<dbReference type="InterPro" id="IPR001845">
    <property type="entry name" value="HTH_ArsR_DNA-bd_dom"/>
</dbReference>
<dbReference type="InterPro" id="IPR033913">
    <property type="entry name" value="MTH1175_dom"/>
</dbReference>
<dbReference type="Pfam" id="PF01022">
    <property type="entry name" value="HTH_5"/>
    <property type="match status" value="1"/>
</dbReference>
<dbReference type="PROSITE" id="PS50987">
    <property type="entry name" value="HTH_ARSR_2"/>
    <property type="match status" value="1"/>
</dbReference>
<dbReference type="Proteomes" id="UP000199263">
    <property type="component" value="Unassembled WGS sequence"/>
</dbReference>
<dbReference type="NCBIfam" id="NF033788">
    <property type="entry name" value="HTH_metalloreg"/>
    <property type="match status" value="1"/>
</dbReference>
<dbReference type="Gene3D" id="1.10.10.10">
    <property type="entry name" value="Winged helix-like DNA-binding domain superfamily/Winged helix DNA-binding domain"/>
    <property type="match status" value="1"/>
</dbReference>
<dbReference type="PANTHER" id="PTHR42983">
    <property type="entry name" value="DINITROGENASE IRON-MOLYBDENUM COFACTOR PROTEIN-RELATED"/>
    <property type="match status" value="1"/>
</dbReference>
<dbReference type="InterPro" id="IPR036105">
    <property type="entry name" value="DiNase_FeMo-co_biosyn_sf"/>
</dbReference>
<dbReference type="SUPFAM" id="SSF46785">
    <property type="entry name" value="Winged helix' DNA-binding domain"/>
    <property type="match status" value="1"/>
</dbReference>
<dbReference type="Pfam" id="PF02579">
    <property type="entry name" value="Nitro_FeMo-Co"/>
    <property type="match status" value="1"/>
</dbReference>
<dbReference type="InterPro" id="IPR036390">
    <property type="entry name" value="WH_DNA-bd_sf"/>
</dbReference>
<gene>
    <name evidence="2" type="ORF">SAMN05421842_12069</name>
</gene>
<name>A0A1I1Q2C5_9CLOT</name>
<evidence type="ECO:0000313" key="3">
    <source>
        <dbReference type="Proteomes" id="UP000199263"/>
    </source>
</evidence>
<proteinExistence type="predicted"/>
<dbReference type="EMBL" id="FOMG01000020">
    <property type="protein sequence ID" value="SFD12310.1"/>
    <property type="molecule type" value="Genomic_DNA"/>
</dbReference>
<accession>A0A1I1Q2C5</accession>
<dbReference type="InterPro" id="IPR011991">
    <property type="entry name" value="ArsR-like_HTH"/>
</dbReference>